<reference evidence="2 3" key="1">
    <citation type="submission" date="2016-11" db="EMBL/GenBank/DDBJ databases">
        <title>The macronuclear genome of Stentor coeruleus: a giant cell with tiny introns.</title>
        <authorList>
            <person name="Slabodnick M."/>
            <person name="Ruby J.G."/>
            <person name="Reiff S.B."/>
            <person name="Swart E.C."/>
            <person name="Gosai S."/>
            <person name="Prabakaran S."/>
            <person name="Witkowska E."/>
            <person name="Larue G.E."/>
            <person name="Fisher S."/>
            <person name="Freeman R.M."/>
            <person name="Gunawardena J."/>
            <person name="Chu W."/>
            <person name="Stover N.A."/>
            <person name="Gregory B.D."/>
            <person name="Nowacki M."/>
            <person name="Derisi J."/>
            <person name="Roy S.W."/>
            <person name="Marshall W.F."/>
            <person name="Sood P."/>
        </authorList>
    </citation>
    <scope>NUCLEOTIDE SEQUENCE [LARGE SCALE GENOMIC DNA]</scope>
    <source>
        <strain evidence="2">WM001</strain>
    </source>
</reference>
<dbReference type="AlphaFoldDB" id="A0A1R2C2X9"/>
<comment type="caution">
    <text evidence="2">The sequence shown here is derived from an EMBL/GenBank/DDBJ whole genome shotgun (WGS) entry which is preliminary data.</text>
</comment>
<dbReference type="Proteomes" id="UP000187209">
    <property type="component" value="Unassembled WGS sequence"/>
</dbReference>
<protein>
    <submittedName>
        <fullName evidence="2">Uncharacterized protein</fullName>
    </submittedName>
</protein>
<accession>A0A1R2C2X9</accession>
<keyword evidence="1" id="KW-0175">Coiled coil</keyword>
<name>A0A1R2C2X9_9CILI</name>
<dbReference type="EMBL" id="MPUH01000306">
    <property type="protein sequence ID" value="OMJ83393.1"/>
    <property type="molecule type" value="Genomic_DNA"/>
</dbReference>
<sequence>MFSMTYPKNQSSNLSIFTTTLNEKSFKNFEKVNTFSSKQTIEYKLQSIKKALEQKHEKVEFDDILNRLDVVTNETIFLKNRIELKESNPTKGYIEQNAYQFFEFPIKGNISPLRIQVELHKGKVENFLSFTYSCPNQDFHEKKFETEIIDVHSRYNVFNENKCYLGVHALANSRVSVQFSFCKTQEIVQTKKKDKRGKTALKVEKSSIFDLEIQAMRENPHLRTSFEKKVKDILLKRRANERLNFIHLNKSLSSTCLSHELISSQLKTRMQKKQEDAKKRKIVISEEKLKTIKYKLERKKLRKRAEEQAQEIQAIIIRKENFEKKWFVLISYFQSVNEWLTKLKHTKQKKIKLQIMRMKAYIIQKKFKKRFDLRFSFTKRILALARNHILIFHNFAYKICTLSHTKSIIKCITEMSLYQQINDSFDRFHNKVISIQRAWRLYSKINAQRITELLSFWAKTSERIITQLIGKTKKRKKNHIIEKITNISLHTKERMIKEHLLNCKLDYINKLNSGKKPEKFEYMIDEETMRKVINSFTLQKTKTKR</sequence>
<dbReference type="OrthoDB" id="324131at2759"/>
<organism evidence="2 3">
    <name type="scientific">Stentor coeruleus</name>
    <dbReference type="NCBI Taxonomy" id="5963"/>
    <lineage>
        <taxon>Eukaryota</taxon>
        <taxon>Sar</taxon>
        <taxon>Alveolata</taxon>
        <taxon>Ciliophora</taxon>
        <taxon>Postciliodesmatophora</taxon>
        <taxon>Heterotrichea</taxon>
        <taxon>Heterotrichida</taxon>
        <taxon>Stentoridae</taxon>
        <taxon>Stentor</taxon>
    </lineage>
</organism>
<evidence type="ECO:0000313" key="3">
    <source>
        <dbReference type="Proteomes" id="UP000187209"/>
    </source>
</evidence>
<gene>
    <name evidence="2" type="ORF">SteCoe_15731</name>
</gene>
<keyword evidence="3" id="KW-1185">Reference proteome</keyword>
<proteinExistence type="predicted"/>
<evidence type="ECO:0000256" key="1">
    <source>
        <dbReference type="SAM" id="Coils"/>
    </source>
</evidence>
<evidence type="ECO:0000313" key="2">
    <source>
        <dbReference type="EMBL" id="OMJ83393.1"/>
    </source>
</evidence>
<feature type="coiled-coil region" evidence="1">
    <location>
        <begin position="298"/>
        <end position="325"/>
    </location>
</feature>